<evidence type="ECO:0000256" key="2">
    <source>
        <dbReference type="ARBA" id="ARBA00004496"/>
    </source>
</evidence>
<comment type="similarity">
    <text evidence="3 12">Belongs to the beta sliding clamp family.</text>
</comment>
<feature type="domain" description="DNA polymerase III beta sliding clamp central" evidence="14">
    <location>
        <begin position="130"/>
        <end position="244"/>
    </location>
</feature>
<proteinExistence type="inferred from homology"/>
<keyword evidence="8 12" id="KW-0548">Nucleotidyltransferase</keyword>
<keyword evidence="9 12" id="KW-0235">DNA replication</keyword>
<dbReference type="SUPFAM" id="SSF55979">
    <property type="entry name" value="DNA clamp"/>
    <property type="match status" value="3"/>
</dbReference>
<keyword evidence="11" id="KW-0238">DNA-binding</keyword>
<organism evidence="16 17">
    <name type="scientific">Pseudomonas plecoglossicida</name>
    <dbReference type="NCBI Taxonomy" id="70775"/>
    <lineage>
        <taxon>Bacteria</taxon>
        <taxon>Pseudomonadati</taxon>
        <taxon>Pseudomonadota</taxon>
        <taxon>Gammaproteobacteria</taxon>
        <taxon>Pseudomonadales</taxon>
        <taxon>Pseudomonadaceae</taxon>
        <taxon>Pseudomonas</taxon>
    </lineage>
</organism>
<evidence type="ECO:0000256" key="10">
    <source>
        <dbReference type="ARBA" id="ARBA00022932"/>
    </source>
</evidence>
<dbReference type="Pfam" id="PF02768">
    <property type="entry name" value="DNA_pol3_beta_3"/>
    <property type="match status" value="1"/>
</dbReference>
<dbReference type="GeneID" id="49615072"/>
<dbReference type="GO" id="GO:0008408">
    <property type="term" value="F:3'-5' exonuclease activity"/>
    <property type="evidence" value="ECO:0007669"/>
    <property type="project" value="InterPro"/>
</dbReference>
<evidence type="ECO:0000313" key="17">
    <source>
        <dbReference type="Proteomes" id="UP000256503"/>
    </source>
</evidence>
<name>A0AAD0QYQ7_PSEDL</name>
<dbReference type="RefSeq" id="WP_016394309.1">
    <property type="nucleotide sequence ID" value="NZ_BSOM01000004.1"/>
</dbReference>
<dbReference type="NCBIfam" id="TIGR00663">
    <property type="entry name" value="dnan"/>
    <property type="match status" value="1"/>
</dbReference>
<accession>A0AAD0QYQ7</accession>
<dbReference type="AlphaFoldDB" id="A0AAD0QYQ7"/>
<comment type="subunit">
    <text evidence="4">Forms a ring-shaped head-to-tail homodimer around DNA which binds and tethers DNA polymerases and other proteins to the DNA. The DNA replisome complex has a single clamp-loading complex (3 tau and 1 each of delta, delta', psi and chi subunits) which binds 3 Pol III cores (1 core on the leading strand and 2 on the lagging strand) each with a beta sliding clamp dimer. Additional proteins in the replisome are other copies of gamma, psi and chi, Ssb, DNA helicase and RNA primase.</text>
</comment>
<evidence type="ECO:0000256" key="8">
    <source>
        <dbReference type="ARBA" id="ARBA00022695"/>
    </source>
</evidence>
<dbReference type="InterPro" id="IPR022635">
    <property type="entry name" value="DNA_polIII_beta_C"/>
</dbReference>
<dbReference type="InterPro" id="IPR046938">
    <property type="entry name" value="DNA_clamp_sf"/>
</dbReference>
<dbReference type="GO" id="GO:0003887">
    <property type="term" value="F:DNA-directed DNA polymerase activity"/>
    <property type="evidence" value="ECO:0007669"/>
    <property type="project" value="UniProtKB-UniRule"/>
</dbReference>
<evidence type="ECO:0000313" key="16">
    <source>
        <dbReference type="EMBL" id="AXM97308.1"/>
    </source>
</evidence>
<dbReference type="EMBL" id="CP031146">
    <property type="protein sequence ID" value="AXM97308.1"/>
    <property type="molecule type" value="Genomic_DNA"/>
</dbReference>
<dbReference type="Proteomes" id="UP000256503">
    <property type="component" value="Chromosome"/>
</dbReference>
<dbReference type="InterPro" id="IPR022637">
    <property type="entry name" value="DNA_polIII_beta_cen"/>
</dbReference>
<comment type="function">
    <text evidence="1 12">Confers DNA tethering and processivity to DNA polymerases and other proteins. Acts as a clamp, forming a ring around DNA (a reaction catalyzed by the clamp-loading complex) which diffuses in an ATP-independent manner freely and bidirectionally along dsDNA. Initially characterized for its ability to contact the catalytic subunit of DNA polymerase III (Pol III), a complex, multichain enzyme responsible for most of the replicative synthesis in bacteria; Pol III exhibits 3'-5' exonuclease proofreading activity. The beta chain is required for initiation of replication as well as for processivity of DNA replication.</text>
</comment>
<evidence type="ECO:0000256" key="11">
    <source>
        <dbReference type="ARBA" id="ARBA00023125"/>
    </source>
</evidence>
<gene>
    <name evidence="16" type="ORF">DVB73_16765</name>
</gene>
<dbReference type="InterPro" id="IPR001001">
    <property type="entry name" value="DNA_polIII_beta"/>
</dbReference>
<dbReference type="Pfam" id="PF02767">
    <property type="entry name" value="DNA_pol3_beta_2"/>
    <property type="match status" value="1"/>
</dbReference>
<dbReference type="PANTHER" id="PTHR30478:SF0">
    <property type="entry name" value="BETA SLIDING CLAMP"/>
    <property type="match status" value="1"/>
</dbReference>
<sequence>MHFTIQREALLKPLQLVAGVVERRQTLPVLSNVLLVVQGQQLSLTGTDLEVELVGRVQLEEPAEPGEITVPARKLMDICKSLPNDVLIDIKVDEQKLLVKAGRSRFTLSTLPANDFPTVEEGPGSLTCNLEQSKLRRLIERTGFAMAQQDVRYYLNGMLLEVDTNHICAVSTDGHRLALCSMHDSIDHSNLHQVIVPRKGILELARLLNEPDGQVSIVLGQHHIRATTGEFTFTSKLVDGKFPDYQRVLPKGGDKVVVADRQALREAFSRTAILSNEKYRGIRLQLSAGLLKIQANNPEQEEAEEEISVDYEGSSLEIGFNVSYLLDVLGVMTTEQVRLILSDSNSSALLQEAGNDDSSYVVMPMRL</sequence>
<evidence type="ECO:0000256" key="5">
    <source>
        <dbReference type="ARBA" id="ARBA00021035"/>
    </source>
</evidence>
<evidence type="ECO:0000256" key="1">
    <source>
        <dbReference type="ARBA" id="ARBA00002266"/>
    </source>
</evidence>
<dbReference type="GO" id="GO:0005737">
    <property type="term" value="C:cytoplasm"/>
    <property type="evidence" value="ECO:0007669"/>
    <property type="project" value="UniProtKB-SubCell"/>
</dbReference>
<dbReference type="GO" id="GO:0009360">
    <property type="term" value="C:DNA polymerase III complex"/>
    <property type="evidence" value="ECO:0007669"/>
    <property type="project" value="InterPro"/>
</dbReference>
<evidence type="ECO:0000259" key="14">
    <source>
        <dbReference type="Pfam" id="PF02767"/>
    </source>
</evidence>
<evidence type="ECO:0000259" key="15">
    <source>
        <dbReference type="Pfam" id="PF02768"/>
    </source>
</evidence>
<evidence type="ECO:0000256" key="6">
    <source>
        <dbReference type="ARBA" id="ARBA00022490"/>
    </source>
</evidence>
<evidence type="ECO:0000256" key="7">
    <source>
        <dbReference type="ARBA" id="ARBA00022679"/>
    </source>
</evidence>
<dbReference type="GO" id="GO:0006271">
    <property type="term" value="P:DNA strand elongation involved in DNA replication"/>
    <property type="evidence" value="ECO:0007669"/>
    <property type="project" value="TreeGrafter"/>
</dbReference>
<dbReference type="SMART" id="SM00480">
    <property type="entry name" value="POL3Bc"/>
    <property type="match status" value="1"/>
</dbReference>
<dbReference type="CDD" id="cd00140">
    <property type="entry name" value="beta_clamp"/>
    <property type="match status" value="1"/>
</dbReference>
<comment type="subcellular location">
    <subcellularLocation>
        <location evidence="2 12">Cytoplasm</location>
    </subcellularLocation>
</comment>
<evidence type="ECO:0000256" key="4">
    <source>
        <dbReference type="ARBA" id="ARBA00011400"/>
    </source>
</evidence>
<dbReference type="FunFam" id="3.10.150.10:FF:000001">
    <property type="entry name" value="Beta sliding clamp"/>
    <property type="match status" value="1"/>
</dbReference>
<dbReference type="GO" id="GO:0042802">
    <property type="term" value="F:identical protein binding"/>
    <property type="evidence" value="ECO:0007669"/>
    <property type="project" value="UniProtKB-ARBA"/>
</dbReference>
<evidence type="ECO:0000256" key="3">
    <source>
        <dbReference type="ARBA" id="ARBA00010752"/>
    </source>
</evidence>
<dbReference type="PIRSF" id="PIRSF000804">
    <property type="entry name" value="DNA_pol_III_b"/>
    <property type="match status" value="1"/>
</dbReference>
<evidence type="ECO:0000256" key="12">
    <source>
        <dbReference type="PIRNR" id="PIRNR000804"/>
    </source>
</evidence>
<evidence type="ECO:0000256" key="9">
    <source>
        <dbReference type="ARBA" id="ARBA00022705"/>
    </source>
</evidence>
<dbReference type="Gene3D" id="3.10.150.10">
    <property type="entry name" value="DNA Polymerase III, subunit A, domain 2"/>
    <property type="match status" value="3"/>
</dbReference>
<dbReference type="Pfam" id="PF00712">
    <property type="entry name" value="DNA_pol3_beta"/>
    <property type="match status" value="1"/>
</dbReference>
<dbReference type="GO" id="GO:0003677">
    <property type="term" value="F:DNA binding"/>
    <property type="evidence" value="ECO:0007669"/>
    <property type="project" value="UniProtKB-UniRule"/>
</dbReference>
<protein>
    <recommendedName>
        <fullName evidence="5 12">Beta sliding clamp</fullName>
    </recommendedName>
</protein>
<keyword evidence="7 12" id="KW-0808">Transferase</keyword>
<dbReference type="PANTHER" id="PTHR30478">
    <property type="entry name" value="DNA POLYMERASE III SUBUNIT BETA"/>
    <property type="match status" value="1"/>
</dbReference>
<keyword evidence="6 12" id="KW-0963">Cytoplasm</keyword>
<feature type="domain" description="DNA polymerase III beta sliding clamp N-terminal" evidence="13">
    <location>
        <begin position="1"/>
        <end position="119"/>
    </location>
</feature>
<keyword evidence="10 12" id="KW-0239">DNA-directed DNA polymerase</keyword>
<feature type="domain" description="DNA polymerase III beta sliding clamp C-terminal" evidence="15">
    <location>
        <begin position="247"/>
        <end position="366"/>
    </location>
</feature>
<reference evidence="16 17" key="1">
    <citation type="submission" date="2018-07" db="EMBL/GenBank/DDBJ databases">
        <title>Complete genome sequence of a Pseudomonas plecoglossicida strain pathogenic to the marine fish, Larimichthys crocea.</title>
        <authorList>
            <person name="Tao Z."/>
        </authorList>
    </citation>
    <scope>NUCLEOTIDE SEQUENCE [LARGE SCALE GENOMIC DNA]</scope>
    <source>
        <strain evidence="16 17">XSDHY-P</strain>
    </source>
</reference>
<dbReference type="InterPro" id="IPR022634">
    <property type="entry name" value="DNA_polIII_beta_N"/>
</dbReference>
<evidence type="ECO:0000259" key="13">
    <source>
        <dbReference type="Pfam" id="PF00712"/>
    </source>
</evidence>